<reference evidence="2 3" key="1">
    <citation type="journal article" date="2009" name="Proc. Natl. Acad. Sci. U.S.A.">
        <title>Biogeography of the Sulfolobus islandicus pan-genome.</title>
        <authorList>
            <person name="Reno M.L."/>
            <person name="Held N.L."/>
            <person name="Fields C.J."/>
            <person name="Burke P.V."/>
            <person name="Whitaker R.J."/>
        </authorList>
    </citation>
    <scope>NUCLEOTIDE SEQUENCE [LARGE SCALE GENOMIC DNA]</scope>
    <source>
        <strain evidence="3">Y.G.57.14 / Yellowstone #1</strain>
    </source>
</reference>
<sequence length="150" mass="17355">MPQFKSKSNKNKKPNGRSEKGDRKEVKYVWVSSKKAIYLVTGEPRESQYSYGIPIIPLHGYYRSNGKTYTAKELSDYYVVLNLPKDADVDEWKGKRVVIQGYDQDALYIRESGKGEDENKGKAKGKKKRKYEDESEERDEDDDEGGEEEK</sequence>
<feature type="region of interest" description="Disordered" evidence="1">
    <location>
        <begin position="109"/>
        <end position="150"/>
    </location>
</feature>
<dbReference type="RefSeq" id="WP_012716140.1">
    <property type="nucleotide sequence ID" value="NC_012622.1"/>
</dbReference>
<name>C3NE12_SACI7</name>
<dbReference type="HOGENOM" id="CLU_145827_0_0_2"/>
<dbReference type="KEGG" id="siy:YG5714_1285"/>
<proteinExistence type="predicted"/>
<evidence type="ECO:0000256" key="1">
    <source>
        <dbReference type="SAM" id="MobiDB-lite"/>
    </source>
</evidence>
<dbReference type="EMBL" id="CP001403">
    <property type="protein sequence ID" value="ACP45551.1"/>
    <property type="molecule type" value="Genomic_DNA"/>
</dbReference>
<accession>C3NE12</accession>
<gene>
    <name evidence="2" type="ordered locus">YG5714_1285</name>
</gene>
<feature type="region of interest" description="Disordered" evidence="1">
    <location>
        <begin position="1"/>
        <end position="24"/>
    </location>
</feature>
<feature type="compositionally biased region" description="Acidic residues" evidence="1">
    <location>
        <begin position="133"/>
        <end position="150"/>
    </location>
</feature>
<dbReference type="Proteomes" id="UP000002308">
    <property type="component" value="Chromosome"/>
</dbReference>
<dbReference type="AlphaFoldDB" id="C3NE12"/>
<feature type="compositionally biased region" description="Basic and acidic residues" evidence="1">
    <location>
        <begin position="111"/>
        <end position="121"/>
    </location>
</feature>
<protein>
    <submittedName>
        <fullName evidence="2">Uncharacterized protein</fullName>
    </submittedName>
</protein>
<dbReference type="GeneID" id="7807511"/>
<evidence type="ECO:0000313" key="2">
    <source>
        <dbReference type="EMBL" id="ACP45551.1"/>
    </source>
</evidence>
<evidence type="ECO:0000313" key="3">
    <source>
        <dbReference type="Proteomes" id="UP000002308"/>
    </source>
</evidence>
<organism evidence="2 3">
    <name type="scientific">Saccharolobus islandicus (strain Y.G.57.14 / Yellowstone #1)</name>
    <name type="common">Sulfolobus islandicus</name>
    <dbReference type="NCBI Taxonomy" id="439386"/>
    <lineage>
        <taxon>Archaea</taxon>
        <taxon>Thermoproteota</taxon>
        <taxon>Thermoprotei</taxon>
        <taxon>Sulfolobales</taxon>
        <taxon>Sulfolobaceae</taxon>
        <taxon>Saccharolobus</taxon>
    </lineage>
</organism>